<name>A0ABR6VHI5_9FIRM</name>
<dbReference type="InterPro" id="IPR022622">
    <property type="entry name" value="DUF3492"/>
</dbReference>
<dbReference type="NCBIfam" id="NF038011">
    <property type="entry name" value="PelF"/>
    <property type="match status" value="1"/>
</dbReference>
<reference evidence="2 3" key="1">
    <citation type="submission" date="2020-08" db="EMBL/GenBank/DDBJ databases">
        <authorList>
            <person name="Liu C."/>
            <person name="Sun Q."/>
        </authorList>
    </citation>
    <scope>NUCLEOTIDE SEQUENCE [LARGE SCALE GENOMIC DNA]</scope>
    <source>
        <strain evidence="2 3">NSJ-59</strain>
    </source>
</reference>
<sequence>MRICLLTEGSYPYVVGGVSSWVQMLMEGLPEYEFIVYSIGAEGKDRGRYKYKLPKNCVAIYEVFLDEILNLKAGTRQSHVLTPAQAQVLEELVKGDAPLDLMGLVDIFRKKRWASPLDIFMTADFFDVIRKVYAERYDYLPFTDFFWTLRSMLLPLFYLLQQDLPAADVYHSIATGYCGILGGIAAAVYHKPFMITEHGIYSREREAEIIKSDWAKTDFKSIWIRYFYNLARLSYEQADHVYTLFEHNGEIEKELGCAPEKIAIVPNGIHMERFAPVPPLTDHGGTINVGAVVRVVPIKDILTLLRAFFLVHQDLPDSHLYVMGNMEEDPEYAAFCMNTRDLLGLGEAVTFTGSIQVTEYLPKMDILVLSSISEGQPLSVLEGFAAHRPFVTTDVGCCRELIYGDSQDTLGDAGVVVPPLDFESMAREILRLARHFPLRYEMAEAGYKRTLQGYTYEHFIDSYRQIYKEEGELGASWQA</sequence>
<gene>
    <name evidence="2" type="primary">pelF</name>
    <name evidence="2" type="ORF">H8J70_05015</name>
</gene>
<evidence type="ECO:0000313" key="3">
    <source>
        <dbReference type="Proteomes" id="UP000606870"/>
    </source>
</evidence>
<dbReference type="SUPFAM" id="SSF53756">
    <property type="entry name" value="UDP-Glycosyltransferase/glycogen phosphorylase"/>
    <property type="match status" value="1"/>
</dbReference>
<keyword evidence="3" id="KW-1185">Reference proteome</keyword>
<evidence type="ECO:0000313" key="2">
    <source>
        <dbReference type="EMBL" id="MBC3536608.1"/>
    </source>
</evidence>
<dbReference type="Gene3D" id="3.40.50.2000">
    <property type="entry name" value="Glycogen Phosphorylase B"/>
    <property type="match status" value="2"/>
</dbReference>
<feature type="domain" description="DUF3492" evidence="1">
    <location>
        <begin position="1"/>
        <end position="260"/>
    </location>
</feature>
<proteinExistence type="predicted"/>
<dbReference type="Proteomes" id="UP000606870">
    <property type="component" value="Unassembled WGS sequence"/>
</dbReference>
<organism evidence="2 3">
    <name type="scientific">Megasphaera hominis</name>
    <dbReference type="NCBI Taxonomy" id="159836"/>
    <lineage>
        <taxon>Bacteria</taxon>
        <taxon>Bacillati</taxon>
        <taxon>Bacillota</taxon>
        <taxon>Negativicutes</taxon>
        <taxon>Veillonellales</taxon>
        <taxon>Veillonellaceae</taxon>
        <taxon>Megasphaera</taxon>
    </lineage>
</organism>
<comment type="caution">
    <text evidence="2">The sequence shown here is derived from an EMBL/GenBank/DDBJ whole genome shotgun (WGS) entry which is preliminary data.</text>
</comment>
<evidence type="ECO:0000259" key="1">
    <source>
        <dbReference type="Pfam" id="PF11997"/>
    </source>
</evidence>
<dbReference type="Pfam" id="PF11997">
    <property type="entry name" value="DUF3492"/>
    <property type="match status" value="1"/>
</dbReference>
<dbReference type="EMBL" id="JACOGK010000011">
    <property type="protein sequence ID" value="MBC3536608.1"/>
    <property type="molecule type" value="Genomic_DNA"/>
</dbReference>
<protein>
    <submittedName>
        <fullName evidence="2">GT4 family glycosyltransferase PelF</fullName>
    </submittedName>
</protein>
<dbReference type="InterPro" id="IPR047691">
    <property type="entry name" value="PelF-like"/>
</dbReference>
<dbReference type="PANTHER" id="PTHR12526:SF608">
    <property type="entry name" value="PELF"/>
    <property type="match status" value="1"/>
</dbReference>
<dbReference type="PANTHER" id="PTHR12526">
    <property type="entry name" value="GLYCOSYLTRANSFERASE"/>
    <property type="match status" value="1"/>
</dbReference>
<dbReference type="Pfam" id="PF13692">
    <property type="entry name" value="Glyco_trans_1_4"/>
    <property type="match status" value="1"/>
</dbReference>
<accession>A0ABR6VHI5</accession>